<evidence type="ECO:0008006" key="7">
    <source>
        <dbReference type="Google" id="ProtNLM"/>
    </source>
</evidence>
<dbReference type="EMBL" id="QXIX01000029">
    <property type="protein sequence ID" value="RIE14550.1"/>
    <property type="molecule type" value="Genomic_DNA"/>
</dbReference>
<keyword evidence="5" id="KW-1185">Reference proteome</keyword>
<dbReference type="PRINTS" id="PR00368">
    <property type="entry name" value="FADPNR"/>
</dbReference>
<dbReference type="GO" id="GO:0051536">
    <property type="term" value="F:iron-sulfur cluster binding"/>
    <property type="evidence" value="ECO:0007669"/>
    <property type="project" value="InterPro"/>
</dbReference>
<evidence type="ECO:0000313" key="5">
    <source>
        <dbReference type="Proteomes" id="UP000265724"/>
    </source>
</evidence>
<accession>A0A398DFQ5</accession>
<dbReference type="GO" id="GO:0016491">
    <property type="term" value="F:oxidoreductase activity"/>
    <property type="evidence" value="ECO:0007669"/>
    <property type="project" value="InterPro"/>
</dbReference>
<proteinExistence type="predicted"/>
<feature type="domain" description="FAD/NAD(P)-binding" evidence="1">
    <location>
        <begin position="158"/>
        <end position="446"/>
    </location>
</feature>
<dbReference type="PRINTS" id="PR00469">
    <property type="entry name" value="PNDRDTASEII"/>
</dbReference>
<comment type="caution">
    <text evidence="3">The sequence shown here is derived from an EMBL/GenBank/DDBJ whole genome shotgun (WGS) entry which is preliminary data.</text>
</comment>
<evidence type="ECO:0000313" key="3">
    <source>
        <dbReference type="EMBL" id="RIE14466.1"/>
    </source>
</evidence>
<organism evidence="3 6">
    <name type="scientific">Candidatus Cryosericum hinesii</name>
    <dbReference type="NCBI Taxonomy" id="2290915"/>
    <lineage>
        <taxon>Bacteria</taxon>
        <taxon>Pseudomonadati</taxon>
        <taxon>Caldisericota/Cryosericota group</taxon>
        <taxon>Candidatus Cryosericota</taxon>
        <taxon>Candidatus Cryosericia</taxon>
        <taxon>Candidatus Cryosericales</taxon>
        <taxon>Candidatus Cryosericaceae</taxon>
        <taxon>Candidatus Cryosericum</taxon>
    </lineage>
</organism>
<dbReference type="Gene3D" id="3.50.50.60">
    <property type="entry name" value="FAD/NAD(P)-binding domain"/>
    <property type="match status" value="2"/>
</dbReference>
<dbReference type="Gene3D" id="3.40.50.720">
    <property type="entry name" value="NAD(P)-binding Rossmann-like Domain"/>
    <property type="match status" value="1"/>
</dbReference>
<dbReference type="Proteomes" id="UP000265724">
    <property type="component" value="Unassembled WGS sequence"/>
</dbReference>
<dbReference type="Gene3D" id="1.10.1060.10">
    <property type="entry name" value="Alpha-helical ferredoxin"/>
    <property type="match status" value="1"/>
</dbReference>
<dbReference type="InterPro" id="IPR009051">
    <property type="entry name" value="Helical_ferredxn"/>
</dbReference>
<dbReference type="SUPFAM" id="SSF46548">
    <property type="entry name" value="alpha-helical ferredoxin"/>
    <property type="match status" value="1"/>
</dbReference>
<dbReference type="AlphaFoldDB" id="A0A398DFQ5"/>
<dbReference type="Pfam" id="PF14691">
    <property type="entry name" value="Fer4_20"/>
    <property type="match status" value="1"/>
</dbReference>
<sequence>MFGEVGKPENQRITQEKWFLTTCKAPVQVVDGNHGKSGGTMEEFEKTLSRQQAAIEAERCLYCYDAPCQVKCPAHVPVPEFIQSIRSGNLHGARTILQSAHPFIETCGRICPEEAFCQSVCTRSKIDAPLRIRELHRFVTDSTDPSDRMELPEPSLGKVAIVGGGPAGLACARELRVRGFSCDVFEARQVGGVPSQEVSTHRYPREVEDREVRFLTSSFVANVRSERVTDVKPLVGDYDAVFVATGLPSESDLNVEGIGLVGVYHARDLLRKMKSGTISGAGNRVGIIGGGNVAIEVASMLREEDPTRDVTVVYRRGIKELKAFKKEIEEATTLGVTYQFLAIPDKVVGNDHVEGLEVTQAHLCGEDESGRCRFEPLPGSSFIIPLDTVVVAIGQRIDEDVFPGLVRSASGFISAAENMQTSMPGVYAGGDAVHGAQTVVEAVRDGKKAAEQIAAFVAGGK</sequence>
<dbReference type="SUPFAM" id="SSF51971">
    <property type="entry name" value="Nucleotide-binding domain"/>
    <property type="match status" value="2"/>
</dbReference>
<dbReference type="InterPro" id="IPR036188">
    <property type="entry name" value="FAD/NAD-bd_sf"/>
</dbReference>
<reference evidence="5 6" key="1">
    <citation type="submission" date="2018-09" db="EMBL/GenBank/DDBJ databases">
        <title>Discovery and Ecogenomic Context for Candidatus Cryosericales, a Global Caldiserica Order Active in Thawing Permafrost.</title>
        <authorList>
            <person name="Martinez M.A."/>
            <person name="Woodcroft B.J."/>
            <person name="Ignacio Espinoza J.C."/>
            <person name="Zayed A."/>
            <person name="Singleton C.M."/>
            <person name="Boyd J."/>
            <person name="Li Y.-F."/>
            <person name="Purvine S."/>
            <person name="Maughan H."/>
            <person name="Hodgkins S.B."/>
            <person name="Anderson D."/>
            <person name="Sederholm M."/>
            <person name="Temperton B."/>
            <person name="Saleska S.R."/>
            <person name="Tyson G.W."/>
            <person name="Rich V.I."/>
        </authorList>
    </citation>
    <scope>NUCLEOTIDE SEQUENCE [LARGE SCALE GENOMIC DNA]</scope>
    <source>
        <strain evidence="4 5">SMC2</strain>
        <strain evidence="3 6">SMC3</strain>
    </source>
</reference>
<dbReference type="Pfam" id="PF07992">
    <property type="entry name" value="Pyr_redox_2"/>
    <property type="match status" value="1"/>
</dbReference>
<evidence type="ECO:0000259" key="2">
    <source>
        <dbReference type="Pfam" id="PF14691"/>
    </source>
</evidence>
<protein>
    <recommendedName>
        <fullName evidence="7">NAD(P)-dependent oxidoreductase</fullName>
    </recommendedName>
</protein>
<name>A0A398DFQ5_9BACT</name>
<dbReference type="Proteomes" id="UP000266042">
    <property type="component" value="Unassembled WGS sequence"/>
</dbReference>
<dbReference type="InterPro" id="IPR023753">
    <property type="entry name" value="FAD/NAD-binding_dom"/>
</dbReference>
<evidence type="ECO:0000313" key="4">
    <source>
        <dbReference type="EMBL" id="RIE14550.1"/>
    </source>
</evidence>
<feature type="domain" description="Dihydroprymidine dehydrogenase" evidence="2">
    <location>
        <begin position="41"/>
        <end position="143"/>
    </location>
</feature>
<dbReference type="PANTHER" id="PTHR42783:SF3">
    <property type="entry name" value="GLUTAMATE SYNTHASE [NADPH] SMALL CHAIN-RELATED"/>
    <property type="match status" value="1"/>
</dbReference>
<dbReference type="InterPro" id="IPR028261">
    <property type="entry name" value="DPD_II"/>
</dbReference>
<dbReference type="EMBL" id="QXIW01000011">
    <property type="protein sequence ID" value="RIE14466.1"/>
    <property type="molecule type" value="Genomic_DNA"/>
</dbReference>
<dbReference type="PANTHER" id="PTHR42783">
    <property type="entry name" value="GLUTAMATE SYNTHASE [NADPH] SMALL CHAIN"/>
    <property type="match status" value="1"/>
</dbReference>
<evidence type="ECO:0000313" key="6">
    <source>
        <dbReference type="Proteomes" id="UP000266042"/>
    </source>
</evidence>
<evidence type="ECO:0000259" key="1">
    <source>
        <dbReference type="Pfam" id="PF07992"/>
    </source>
</evidence>
<gene>
    <name evidence="4" type="ORF">SMC2_02620</name>
    <name evidence="3" type="ORF">SMC3_01920</name>
</gene>